<gene>
    <name evidence="1" type="ORF">RQM65_11460</name>
</gene>
<organism evidence="1 2">
    <name type="scientific">Pricia mediterranea</name>
    <dbReference type="NCBI Taxonomy" id="3076079"/>
    <lineage>
        <taxon>Bacteria</taxon>
        <taxon>Pseudomonadati</taxon>
        <taxon>Bacteroidota</taxon>
        <taxon>Flavobacteriia</taxon>
        <taxon>Flavobacteriales</taxon>
        <taxon>Flavobacteriaceae</taxon>
        <taxon>Pricia</taxon>
    </lineage>
</organism>
<dbReference type="Proteomes" id="UP001250656">
    <property type="component" value="Unassembled WGS sequence"/>
</dbReference>
<proteinExistence type="predicted"/>
<dbReference type="RefSeq" id="WP_314015122.1">
    <property type="nucleotide sequence ID" value="NZ_JAVTTP010000001.1"/>
</dbReference>
<protein>
    <submittedName>
        <fullName evidence="1">Carboxypeptidase-like regulatory domain-containing protein</fullName>
    </submittedName>
</protein>
<dbReference type="Pfam" id="PF13715">
    <property type="entry name" value="CarbopepD_reg_2"/>
    <property type="match status" value="1"/>
</dbReference>
<dbReference type="InterPro" id="IPR008969">
    <property type="entry name" value="CarboxyPept-like_regulatory"/>
</dbReference>
<accession>A0ABU3L6B7</accession>
<name>A0ABU3L6B7_9FLAO</name>
<evidence type="ECO:0000313" key="2">
    <source>
        <dbReference type="Proteomes" id="UP001250656"/>
    </source>
</evidence>
<keyword evidence="2" id="KW-1185">Reference proteome</keyword>
<reference evidence="1 2" key="1">
    <citation type="submission" date="2023-09" db="EMBL/GenBank/DDBJ databases">
        <title>Novel taxa isolated from Blanes Bay.</title>
        <authorList>
            <person name="Rey-Velasco X."/>
            <person name="Lucena T."/>
        </authorList>
    </citation>
    <scope>NUCLEOTIDE SEQUENCE [LARGE SCALE GENOMIC DNA]</scope>
    <source>
        <strain evidence="1 2">S334</strain>
    </source>
</reference>
<dbReference type="SUPFAM" id="SSF49464">
    <property type="entry name" value="Carboxypeptidase regulatory domain-like"/>
    <property type="match status" value="1"/>
</dbReference>
<sequence length="123" mass="13710">MKPCLYIILAFCPLLSLSQDKVEGKVMEADNTTAINGLPGASVYWMDSPTGTVTDADGLFSIPYKKEYDKLIISYVGFEPDTLTINGPMTVRHFLQPSNELDEVVLEQKRKALQKSHFSARIP</sequence>
<evidence type="ECO:0000313" key="1">
    <source>
        <dbReference type="EMBL" id="MDT7829285.1"/>
    </source>
</evidence>
<dbReference type="EMBL" id="JAVTTP010000001">
    <property type="protein sequence ID" value="MDT7829285.1"/>
    <property type="molecule type" value="Genomic_DNA"/>
</dbReference>
<comment type="caution">
    <text evidence="1">The sequence shown here is derived from an EMBL/GenBank/DDBJ whole genome shotgun (WGS) entry which is preliminary data.</text>
</comment>